<evidence type="ECO:0000313" key="4">
    <source>
        <dbReference type="EMBL" id="MBU3061888.1"/>
    </source>
</evidence>
<dbReference type="InterPro" id="IPR016167">
    <property type="entry name" value="FAD-bd_PCMH_sub1"/>
</dbReference>
<protein>
    <submittedName>
        <fullName evidence="4">FAD-binding protein</fullName>
    </submittedName>
</protein>
<feature type="chain" id="PRO_5047173126" evidence="2">
    <location>
        <begin position="34"/>
        <end position="677"/>
    </location>
</feature>
<evidence type="ECO:0000256" key="2">
    <source>
        <dbReference type="SAM" id="SignalP"/>
    </source>
</evidence>
<comment type="caution">
    <text evidence="4">The sequence shown here is derived from an EMBL/GenBank/DDBJ whole genome shotgun (WGS) entry which is preliminary data.</text>
</comment>
<keyword evidence="5" id="KW-1185">Reference proteome</keyword>
<gene>
    <name evidence="4" type="ORF">KO481_10160</name>
</gene>
<keyword evidence="1" id="KW-0560">Oxidoreductase</keyword>
<feature type="signal peptide" evidence="2">
    <location>
        <begin position="1"/>
        <end position="33"/>
    </location>
</feature>
<dbReference type="InterPro" id="IPR016169">
    <property type="entry name" value="FAD-bd_PCMH_sub2"/>
</dbReference>
<dbReference type="InterPro" id="IPR016166">
    <property type="entry name" value="FAD-bd_PCMH"/>
</dbReference>
<dbReference type="Pfam" id="PF01565">
    <property type="entry name" value="FAD_binding_4"/>
    <property type="match status" value="1"/>
</dbReference>
<name>A0ABS6AY06_9NOCA</name>
<dbReference type="InterPro" id="IPR006311">
    <property type="entry name" value="TAT_signal"/>
</dbReference>
<evidence type="ECO:0000313" key="5">
    <source>
        <dbReference type="Proteomes" id="UP000733379"/>
    </source>
</evidence>
<dbReference type="Gene3D" id="3.30.70.2520">
    <property type="match status" value="1"/>
</dbReference>
<sequence>MHTQRRMLLKSLPALLLGLSALPPAWLTPAAVADPPPAPRDDAVAHLLAALRRPGVDRTTADRLVLEFLKTDPAVRNLSESLPRPVRDVIAAVEGASSLTGIGESPFELSDEVAELRAFIDAQAQEFPDILESTGRPVRYVPGYRFHNWGLTVDNVPEYTFVPTTKAGVCNIVAWAARQRRAVRAAGYRHSWNDVFGADGGVLISMLQLEQVDNLPADLAPVDRDNQLQGCTFVGIVDGKGLVRVGAATTNQQFRDWMLSSTGGNRRWTLPLNVVLSEITLGGSISMICHGAGLRNQTISDLVAAVEFVNARGELQTVSDPELITAAAGAFGILGILTAITFRLDPMTYASMKPMMVPALLAVPPAPGQQVPPELAISVTDAQRDAAWREFTRRAEQDYYAEWFWFPYRPDVYVNTWSNDGPPARSTPDYLDNVLHYLEEWLSTMLEQVPAWRAAPGRTQAEVLGAVTTVGLLHCGPDDPPVATPLIDAIHFRRGVRNWRVLDMEVEIPIPAAVDGKPDWTVPARAWWEAINLVYSRPDAPMRVALEMRVMGGSSVDMSPTYGNTFGTCSIEVLTSQLVPQSEWNSFIQQLYDRWAGITGADGARLNVRPHWAKQWPRSIEGRRPAEYLREVAYAEQIPRFAAHVRRIAAAGGVDPAQLRERFANPLFDEILAAVYQ</sequence>
<evidence type="ECO:0000259" key="3">
    <source>
        <dbReference type="PROSITE" id="PS51387"/>
    </source>
</evidence>
<dbReference type="PROSITE" id="PS51318">
    <property type="entry name" value="TAT"/>
    <property type="match status" value="1"/>
</dbReference>
<proteinExistence type="predicted"/>
<feature type="domain" description="FAD-binding PCMH-type" evidence="3">
    <location>
        <begin position="153"/>
        <end position="347"/>
    </location>
</feature>
<dbReference type="InterPro" id="IPR006094">
    <property type="entry name" value="Oxid_FAD_bind_N"/>
</dbReference>
<dbReference type="SUPFAM" id="SSF56176">
    <property type="entry name" value="FAD-binding/transporter-associated domain-like"/>
    <property type="match status" value="1"/>
</dbReference>
<dbReference type="RefSeq" id="WP_215916807.1">
    <property type="nucleotide sequence ID" value="NZ_JAHKNI010000003.1"/>
</dbReference>
<dbReference type="InterPro" id="IPR036318">
    <property type="entry name" value="FAD-bd_PCMH-like_sf"/>
</dbReference>
<dbReference type="PANTHER" id="PTHR43762:SF1">
    <property type="entry name" value="D-ARABINONO-1,4-LACTONE OXIDASE"/>
    <property type="match status" value="1"/>
</dbReference>
<keyword evidence="2" id="KW-0732">Signal</keyword>
<dbReference type="PANTHER" id="PTHR43762">
    <property type="entry name" value="L-GULONOLACTONE OXIDASE"/>
    <property type="match status" value="1"/>
</dbReference>
<dbReference type="InterPro" id="IPR010031">
    <property type="entry name" value="FAD_lactone_oxidase-like"/>
</dbReference>
<dbReference type="Gene3D" id="3.30.465.10">
    <property type="match status" value="1"/>
</dbReference>
<dbReference type="Gene3D" id="3.30.43.10">
    <property type="entry name" value="Uridine Diphospho-n-acetylenolpyruvylglucosamine Reductase, domain 2"/>
    <property type="match status" value="1"/>
</dbReference>
<accession>A0ABS6AY06</accession>
<dbReference type="EMBL" id="JAHKNI010000003">
    <property type="protein sequence ID" value="MBU3061888.1"/>
    <property type="molecule type" value="Genomic_DNA"/>
</dbReference>
<dbReference type="PROSITE" id="PS51387">
    <property type="entry name" value="FAD_PCMH"/>
    <property type="match status" value="1"/>
</dbReference>
<dbReference type="Proteomes" id="UP000733379">
    <property type="component" value="Unassembled WGS sequence"/>
</dbReference>
<reference evidence="4 5" key="1">
    <citation type="submission" date="2021-06" db="EMBL/GenBank/DDBJ databases">
        <title>Actinomycetes sequencing.</title>
        <authorList>
            <person name="Shan Q."/>
        </authorList>
    </citation>
    <scope>NUCLEOTIDE SEQUENCE [LARGE SCALE GENOMIC DNA]</scope>
    <source>
        <strain evidence="4 5">NEAU-G5</strain>
    </source>
</reference>
<evidence type="ECO:0000256" key="1">
    <source>
        <dbReference type="ARBA" id="ARBA00023002"/>
    </source>
</evidence>
<organism evidence="4 5">
    <name type="scientific">Nocardia albiluteola</name>
    <dbReference type="NCBI Taxonomy" id="2842303"/>
    <lineage>
        <taxon>Bacteria</taxon>
        <taxon>Bacillati</taxon>
        <taxon>Actinomycetota</taxon>
        <taxon>Actinomycetes</taxon>
        <taxon>Mycobacteriales</taxon>
        <taxon>Nocardiaceae</taxon>
        <taxon>Nocardia</taxon>
    </lineage>
</organism>